<dbReference type="AlphaFoldDB" id="A0A560WEN5"/>
<dbReference type="Proteomes" id="UP000315628">
    <property type="component" value="Unassembled WGS sequence"/>
</dbReference>
<organism evidence="1 2">
    <name type="scientific">Marihabitans asiaticum</name>
    <dbReference type="NCBI Taxonomy" id="415218"/>
    <lineage>
        <taxon>Bacteria</taxon>
        <taxon>Bacillati</taxon>
        <taxon>Actinomycetota</taxon>
        <taxon>Actinomycetes</taxon>
        <taxon>Micrococcales</taxon>
        <taxon>Intrasporangiaceae</taxon>
        <taxon>Marihabitans</taxon>
    </lineage>
</organism>
<dbReference type="InterPro" id="IPR023393">
    <property type="entry name" value="START-like_dom_sf"/>
</dbReference>
<sequence length="184" mass="19470">MKLTHHYEVDASLEHMWTAFTDLRRVGRCFPGAQVTEVTGEDFVGALKVKLGPVTLTYDGTGSMTGRDEDTATARVEATGKERHGFGKADITIDVRLARIDDATTSVDLATTLDVKGAPTNLGGGIAQRASDPLIDRFVHCLAGPDGASTGGPDDEPLDIGRSVLPGLVASYGRSVKGLFGKKR</sequence>
<accession>A0A560WEN5</accession>
<keyword evidence="2" id="KW-1185">Reference proteome</keyword>
<evidence type="ECO:0000313" key="2">
    <source>
        <dbReference type="Proteomes" id="UP000315628"/>
    </source>
</evidence>
<dbReference type="PANTHER" id="PTHR38588">
    <property type="entry name" value="BLL0334 PROTEIN"/>
    <property type="match status" value="1"/>
</dbReference>
<dbReference type="OrthoDB" id="9808623at2"/>
<dbReference type="Pfam" id="PF06240">
    <property type="entry name" value="COXG"/>
    <property type="match status" value="1"/>
</dbReference>
<protein>
    <submittedName>
        <fullName evidence="1">Carbon monoxide dehydrogenase subunit G</fullName>
    </submittedName>
</protein>
<dbReference type="CDD" id="cd07823">
    <property type="entry name" value="SRPBCC_5"/>
    <property type="match status" value="1"/>
</dbReference>
<gene>
    <name evidence="1" type="ORF">FB557_1611</name>
</gene>
<dbReference type="Gene3D" id="3.30.530.20">
    <property type="match status" value="1"/>
</dbReference>
<dbReference type="EMBL" id="VIUW01000002">
    <property type="protein sequence ID" value="TWD16068.1"/>
    <property type="molecule type" value="Genomic_DNA"/>
</dbReference>
<dbReference type="RefSeq" id="WP_144857051.1">
    <property type="nucleotide sequence ID" value="NZ_BAAAYT010000001.1"/>
</dbReference>
<dbReference type="PANTHER" id="PTHR38588:SF1">
    <property type="entry name" value="BLL0334 PROTEIN"/>
    <property type="match status" value="1"/>
</dbReference>
<reference evidence="1 2" key="1">
    <citation type="submission" date="2019-06" db="EMBL/GenBank/DDBJ databases">
        <title>Sequencing the genomes of 1000 actinobacteria strains.</title>
        <authorList>
            <person name="Klenk H.-P."/>
        </authorList>
    </citation>
    <scope>NUCLEOTIDE SEQUENCE [LARGE SCALE GENOMIC DNA]</scope>
    <source>
        <strain evidence="1 2">DSM 18935</strain>
    </source>
</reference>
<proteinExistence type="predicted"/>
<dbReference type="InterPro" id="IPR010419">
    <property type="entry name" value="CO_DH_gsu"/>
</dbReference>
<name>A0A560WEN5_9MICO</name>
<comment type="caution">
    <text evidence="1">The sequence shown here is derived from an EMBL/GenBank/DDBJ whole genome shotgun (WGS) entry which is preliminary data.</text>
</comment>
<dbReference type="SUPFAM" id="SSF55961">
    <property type="entry name" value="Bet v1-like"/>
    <property type="match status" value="1"/>
</dbReference>
<evidence type="ECO:0000313" key="1">
    <source>
        <dbReference type="EMBL" id="TWD16068.1"/>
    </source>
</evidence>